<proteinExistence type="inferred from homology"/>
<comment type="subcellular location">
    <subcellularLocation>
        <location evidence="4">Cytoplasm</location>
    </subcellularLocation>
    <text evidence="4">Assembles at midcell at the inner surface of the cytoplasmic membrane.</text>
</comment>
<dbReference type="GO" id="GO:0032153">
    <property type="term" value="C:cell division site"/>
    <property type="evidence" value="ECO:0007669"/>
    <property type="project" value="UniProtKB-UniRule"/>
</dbReference>
<dbReference type="InterPro" id="IPR000158">
    <property type="entry name" value="Cell_div_FtsZ"/>
</dbReference>
<dbReference type="GO" id="GO:0005737">
    <property type="term" value="C:cytoplasm"/>
    <property type="evidence" value="ECO:0007669"/>
    <property type="project" value="UniProtKB-SubCell"/>
</dbReference>
<evidence type="ECO:0000256" key="1">
    <source>
        <dbReference type="ARBA" id="ARBA00009690"/>
    </source>
</evidence>
<dbReference type="FunCoup" id="A0A317ZN45">
    <property type="interactions" value="457"/>
</dbReference>
<dbReference type="GO" id="GO:0051258">
    <property type="term" value="P:protein polymerization"/>
    <property type="evidence" value="ECO:0007669"/>
    <property type="project" value="UniProtKB-UniRule"/>
</dbReference>
<protein>
    <recommendedName>
        <fullName evidence="4">Cell division protein FtsZ</fullName>
    </recommendedName>
</protein>
<feature type="region of interest" description="Disordered" evidence="5">
    <location>
        <begin position="353"/>
        <end position="378"/>
    </location>
</feature>
<name>A0A317ZN45_9BACT</name>
<feature type="binding site" evidence="4">
    <location>
        <begin position="117"/>
        <end position="119"/>
    </location>
    <ligand>
        <name>GTP</name>
        <dbReference type="ChEBI" id="CHEBI:37565"/>
    </ligand>
</feature>
<dbReference type="GO" id="GO:0005525">
    <property type="term" value="F:GTP binding"/>
    <property type="evidence" value="ECO:0007669"/>
    <property type="project" value="UniProtKB-UniRule"/>
</dbReference>
<feature type="binding site" evidence="4">
    <location>
        <begin position="27"/>
        <end position="31"/>
    </location>
    <ligand>
        <name>GTP</name>
        <dbReference type="ChEBI" id="CHEBI:37565"/>
    </ligand>
</feature>
<dbReference type="SUPFAM" id="SSF55307">
    <property type="entry name" value="Tubulin C-terminal domain-like"/>
    <property type="match status" value="1"/>
</dbReference>
<dbReference type="Proteomes" id="UP000247099">
    <property type="component" value="Unassembled WGS sequence"/>
</dbReference>
<dbReference type="SUPFAM" id="SSF52490">
    <property type="entry name" value="Tubulin nucleotide-binding domain-like"/>
    <property type="match status" value="1"/>
</dbReference>
<dbReference type="GO" id="GO:0000917">
    <property type="term" value="P:division septum assembly"/>
    <property type="evidence" value="ECO:0007669"/>
    <property type="project" value="UniProtKB-KW"/>
</dbReference>
<evidence type="ECO:0000313" key="9">
    <source>
        <dbReference type="Proteomes" id="UP000247099"/>
    </source>
</evidence>
<dbReference type="InterPro" id="IPR024757">
    <property type="entry name" value="FtsZ_C"/>
</dbReference>
<dbReference type="OrthoDB" id="9813375at2"/>
<gene>
    <name evidence="4" type="primary">ftsZ</name>
    <name evidence="8" type="ORF">DDZ13_04680</name>
</gene>
<evidence type="ECO:0000256" key="4">
    <source>
        <dbReference type="HAMAP-Rule" id="MF_00909"/>
    </source>
</evidence>
<comment type="subunit">
    <text evidence="4">Homodimer. Polymerizes to form a dynamic ring structure in a strictly GTP-dependent manner. Interacts directly with several other division proteins.</text>
</comment>
<dbReference type="EMBL" id="QHJQ01000002">
    <property type="protein sequence ID" value="PXA05259.1"/>
    <property type="molecule type" value="Genomic_DNA"/>
</dbReference>
<evidence type="ECO:0000259" key="7">
    <source>
        <dbReference type="SMART" id="SM00865"/>
    </source>
</evidence>
<comment type="caution">
    <text evidence="8">The sequence shown here is derived from an EMBL/GenBank/DDBJ whole genome shotgun (WGS) entry which is preliminary data.</text>
</comment>
<evidence type="ECO:0000259" key="6">
    <source>
        <dbReference type="SMART" id="SM00864"/>
    </source>
</evidence>
<feature type="domain" description="Tubulin/FtsZ 2-layer sandwich" evidence="7">
    <location>
        <begin position="216"/>
        <end position="332"/>
    </location>
</feature>
<evidence type="ECO:0000256" key="5">
    <source>
        <dbReference type="SAM" id="MobiDB-lite"/>
    </source>
</evidence>
<dbReference type="InterPro" id="IPR003008">
    <property type="entry name" value="Tubulin_FtsZ_GTPase"/>
</dbReference>
<reference evidence="8 9" key="1">
    <citation type="submission" date="2018-05" db="EMBL/GenBank/DDBJ databases">
        <title>Coraliomargarita sinensis sp. nov., isolated from a marine solar saltern.</title>
        <authorList>
            <person name="Zhou L.Y."/>
        </authorList>
    </citation>
    <scope>NUCLEOTIDE SEQUENCE [LARGE SCALE GENOMIC DNA]</scope>
    <source>
        <strain evidence="8 9">WN38</strain>
    </source>
</reference>
<evidence type="ECO:0000313" key="8">
    <source>
        <dbReference type="EMBL" id="PXA05259.1"/>
    </source>
</evidence>
<dbReference type="InterPro" id="IPR008280">
    <property type="entry name" value="Tub_FtsZ_C"/>
</dbReference>
<accession>A0A317ZN45</accession>
<dbReference type="PANTHER" id="PTHR30314:SF3">
    <property type="entry name" value="MITOCHONDRIAL DIVISION PROTEIN FSZA"/>
    <property type="match status" value="1"/>
</dbReference>
<keyword evidence="2 4" id="KW-0547">Nucleotide-binding</keyword>
<dbReference type="RefSeq" id="WP_110130260.1">
    <property type="nucleotide sequence ID" value="NZ_QHJQ01000002.1"/>
</dbReference>
<keyword evidence="3 4" id="KW-0342">GTP-binding</keyword>
<feature type="domain" description="Tubulin/FtsZ GTPase" evidence="6">
    <location>
        <begin position="19"/>
        <end position="214"/>
    </location>
</feature>
<dbReference type="GO" id="GO:0003924">
    <property type="term" value="F:GTPase activity"/>
    <property type="evidence" value="ECO:0007669"/>
    <property type="project" value="UniProtKB-UniRule"/>
</dbReference>
<keyword evidence="4" id="KW-0963">Cytoplasm</keyword>
<keyword evidence="9" id="KW-1185">Reference proteome</keyword>
<dbReference type="HAMAP" id="MF_00909">
    <property type="entry name" value="FtsZ"/>
    <property type="match status" value="1"/>
</dbReference>
<dbReference type="Pfam" id="PF00091">
    <property type="entry name" value="Tubulin"/>
    <property type="match status" value="1"/>
</dbReference>
<dbReference type="SMART" id="SM00864">
    <property type="entry name" value="Tubulin"/>
    <property type="match status" value="1"/>
</dbReference>
<dbReference type="PRINTS" id="PR00423">
    <property type="entry name" value="CELLDVISFTSZ"/>
</dbReference>
<evidence type="ECO:0000256" key="2">
    <source>
        <dbReference type="ARBA" id="ARBA00022741"/>
    </source>
</evidence>
<dbReference type="CDD" id="cd02201">
    <property type="entry name" value="FtsZ_type1"/>
    <property type="match status" value="1"/>
</dbReference>
<feature type="binding site" evidence="4">
    <location>
        <position position="148"/>
    </location>
    <ligand>
        <name>GTP</name>
        <dbReference type="ChEBI" id="CHEBI:37565"/>
    </ligand>
</feature>
<dbReference type="InterPro" id="IPR045061">
    <property type="entry name" value="FtsZ/CetZ"/>
</dbReference>
<feature type="binding site" evidence="4">
    <location>
        <position position="152"/>
    </location>
    <ligand>
        <name>GTP</name>
        <dbReference type="ChEBI" id="CHEBI:37565"/>
    </ligand>
</feature>
<dbReference type="PANTHER" id="PTHR30314">
    <property type="entry name" value="CELL DIVISION PROTEIN FTSZ-RELATED"/>
    <property type="match status" value="1"/>
</dbReference>
<dbReference type="InParanoid" id="A0A317ZN45"/>
<dbReference type="GO" id="GO:0043093">
    <property type="term" value="P:FtsZ-dependent cytokinesis"/>
    <property type="evidence" value="ECO:0007669"/>
    <property type="project" value="UniProtKB-UniRule"/>
</dbReference>
<dbReference type="Pfam" id="PF12327">
    <property type="entry name" value="FtsZ_C"/>
    <property type="match status" value="1"/>
</dbReference>
<evidence type="ECO:0000256" key="3">
    <source>
        <dbReference type="ARBA" id="ARBA00023134"/>
    </source>
</evidence>
<comment type="function">
    <text evidence="4">Essential cell division protein that forms a contractile ring structure (Z ring) at the future cell division site. The regulation of the ring assembly controls the timing and the location of cell division. One of the functions of the FtsZ ring is to recruit other cell division proteins to the septum to produce a new cell wall between the dividing cells. Binds GTP and shows GTPase activity.</text>
</comment>
<feature type="binding site" evidence="4">
    <location>
        <position position="196"/>
    </location>
    <ligand>
        <name>GTP</name>
        <dbReference type="ChEBI" id="CHEBI:37565"/>
    </ligand>
</feature>
<comment type="similarity">
    <text evidence="1 4">Belongs to the FtsZ family.</text>
</comment>
<dbReference type="AlphaFoldDB" id="A0A317ZN45"/>
<dbReference type="SMART" id="SM00865">
    <property type="entry name" value="Tubulin_C"/>
    <property type="match status" value="1"/>
</dbReference>
<organism evidence="8 9">
    <name type="scientific">Coraliomargarita sinensis</name>
    <dbReference type="NCBI Taxonomy" id="2174842"/>
    <lineage>
        <taxon>Bacteria</taxon>
        <taxon>Pseudomonadati</taxon>
        <taxon>Verrucomicrobiota</taxon>
        <taxon>Opitutia</taxon>
        <taxon>Puniceicoccales</taxon>
        <taxon>Coraliomargaritaceae</taxon>
        <taxon>Coraliomargarita</taxon>
    </lineage>
</organism>
<sequence length="427" mass="45364">MNQTADSLFNQQSGTDELKIKIVGVGGAGTNAVDGLRLDDLGDAGRVQLAAINTDAQALANSPIAEKLVIGRSVTRGLGAGGEIEIGRKAAEADRDAIARLIGDMDLIILVVGLGGGTGSAAANVVAEVAAKTQALVLAFATLPFSFEGSRRKQIAEESVGELRQLVHGLIPLPNDVLLQEGEEDTSVLNAFAVADRWIGRGVNSLCAMLLKTGLINQDISSVRSVFNDRGGRTIFGTGSASGGDYVKDALDELFICPLLHMGDRPAQLDRILVNIVGGTDLGIAKVNEVMSVVSKRFNSRDDIVFGAVIDESRSTSLEICVLGKAGIEAKPVLPPKADPAAAPAPAEGLNLEPAIAQDDKPPRPVHQSKLGRKKKKVHDADQEEFLFVDTNAQRGYFDKTDRNLYNEEDLDVPTFMRRGIKIKIKV</sequence>
<keyword evidence="4" id="KW-0717">Septation</keyword>
<dbReference type="Gene3D" id="3.40.50.1440">
    <property type="entry name" value="Tubulin/FtsZ, GTPase domain"/>
    <property type="match status" value="1"/>
</dbReference>
<dbReference type="InterPro" id="IPR036525">
    <property type="entry name" value="Tubulin/FtsZ_GTPase_sf"/>
</dbReference>
<keyword evidence="4 8" id="KW-0132">Cell division</keyword>
<dbReference type="InterPro" id="IPR018316">
    <property type="entry name" value="Tubulin/FtsZ_2-layer-sand-dom"/>
</dbReference>
<keyword evidence="4" id="KW-0131">Cell cycle</keyword>